<dbReference type="RefSeq" id="WP_132828254.1">
    <property type="nucleotide sequence ID" value="NZ_SMFP01000004.1"/>
</dbReference>
<sequence length="143" mass="15775">MGDETKNGQPYHLDSQVGFTMRQANQRHLSIFARHIPALTPTQFATIAKLCELGQASQNALGRATAIDAATIKGVVDRLRRRDLVASSPDPNDQRRVFLTPTDAGRALYASVIPAAHAVTSETLSPLEPEEREVFLRLLRKMI</sequence>
<keyword evidence="3" id="KW-1185">Reference proteome</keyword>
<dbReference type="GO" id="GO:0006950">
    <property type="term" value="P:response to stress"/>
    <property type="evidence" value="ECO:0007669"/>
    <property type="project" value="TreeGrafter"/>
</dbReference>
<dbReference type="SUPFAM" id="SSF46785">
    <property type="entry name" value="Winged helix' DNA-binding domain"/>
    <property type="match status" value="1"/>
</dbReference>
<evidence type="ECO:0000313" key="3">
    <source>
        <dbReference type="Proteomes" id="UP000294662"/>
    </source>
</evidence>
<dbReference type="PANTHER" id="PTHR33164">
    <property type="entry name" value="TRANSCRIPTIONAL REGULATOR, MARR FAMILY"/>
    <property type="match status" value="1"/>
</dbReference>
<evidence type="ECO:0000313" key="2">
    <source>
        <dbReference type="EMBL" id="TDE38962.1"/>
    </source>
</evidence>
<dbReference type="PROSITE" id="PS50995">
    <property type="entry name" value="HTH_MARR_2"/>
    <property type="match status" value="1"/>
</dbReference>
<dbReference type="PANTHER" id="PTHR33164:SF95">
    <property type="entry name" value="TRANSCRIPTIONAL REGULATOR"/>
    <property type="match status" value="1"/>
</dbReference>
<gene>
    <name evidence="2" type="ORF">E1B25_08080</name>
</gene>
<dbReference type="InterPro" id="IPR036390">
    <property type="entry name" value="WH_DNA-bd_sf"/>
</dbReference>
<dbReference type="Pfam" id="PF01047">
    <property type="entry name" value="MarR"/>
    <property type="match status" value="1"/>
</dbReference>
<dbReference type="Gene3D" id="1.10.10.10">
    <property type="entry name" value="Winged helix-like DNA-binding domain superfamily/Winged helix DNA-binding domain"/>
    <property type="match status" value="1"/>
</dbReference>
<dbReference type="EMBL" id="SMFP01000004">
    <property type="protein sequence ID" value="TDE38962.1"/>
    <property type="molecule type" value="Genomic_DNA"/>
</dbReference>
<dbReference type="SMART" id="SM00347">
    <property type="entry name" value="HTH_MARR"/>
    <property type="match status" value="1"/>
</dbReference>
<comment type="caution">
    <text evidence="2">The sequence shown here is derived from an EMBL/GenBank/DDBJ whole genome shotgun (WGS) entry which is preliminary data.</text>
</comment>
<evidence type="ECO:0000259" key="1">
    <source>
        <dbReference type="PROSITE" id="PS50995"/>
    </source>
</evidence>
<dbReference type="InterPro" id="IPR036388">
    <property type="entry name" value="WH-like_DNA-bd_sf"/>
</dbReference>
<dbReference type="AlphaFoldDB" id="A0A4R5EVU8"/>
<protein>
    <submittedName>
        <fullName evidence="2">MarR family transcriptional regulator</fullName>
    </submittedName>
</protein>
<dbReference type="InterPro" id="IPR000835">
    <property type="entry name" value="HTH_MarR-typ"/>
</dbReference>
<reference evidence="2 3" key="1">
    <citation type="submission" date="2019-03" db="EMBL/GenBank/DDBJ databases">
        <authorList>
            <person name="Zhang S."/>
        </authorList>
    </citation>
    <scope>NUCLEOTIDE SEQUENCE [LARGE SCALE GENOMIC DNA]</scope>
    <source>
        <strain evidence="2 3">S4J41</strain>
    </source>
</reference>
<dbReference type="Proteomes" id="UP000294662">
    <property type="component" value="Unassembled WGS sequence"/>
</dbReference>
<organism evidence="2 3">
    <name type="scientific">Antarcticimicrobium sediminis</name>
    <dbReference type="NCBI Taxonomy" id="2546227"/>
    <lineage>
        <taxon>Bacteria</taxon>
        <taxon>Pseudomonadati</taxon>
        <taxon>Pseudomonadota</taxon>
        <taxon>Alphaproteobacteria</taxon>
        <taxon>Rhodobacterales</taxon>
        <taxon>Paracoccaceae</taxon>
        <taxon>Antarcticimicrobium</taxon>
    </lineage>
</organism>
<feature type="domain" description="HTH marR-type" evidence="1">
    <location>
        <begin position="14"/>
        <end position="143"/>
    </location>
</feature>
<accession>A0A4R5EVU8</accession>
<proteinExistence type="predicted"/>
<name>A0A4R5EVU8_9RHOB</name>
<dbReference type="OrthoDB" id="9814496at2"/>
<dbReference type="GO" id="GO:0003700">
    <property type="term" value="F:DNA-binding transcription factor activity"/>
    <property type="evidence" value="ECO:0007669"/>
    <property type="project" value="InterPro"/>
</dbReference>
<dbReference type="PRINTS" id="PR00598">
    <property type="entry name" value="HTHMARR"/>
</dbReference>
<dbReference type="InterPro" id="IPR039422">
    <property type="entry name" value="MarR/SlyA-like"/>
</dbReference>